<dbReference type="VEuPathDB" id="TrichDB:TVAG_491070"/>
<dbReference type="KEGG" id="tva:4771956"/>
<feature type="compositionally biased region" description="Pro residues" evidence="1">
    <location>
        <begin position="186"/>
        <end position="197"/>
    </location>
</feature>
<organism evidence="3 4">
    <name type="scientific">Trichomonas vaginalis (strain ATCC PRA-98 / G3)</name>
    <dbReference type="NCBI Taxonomy" id="412133"/>
    <lineage>
        <taxon>Eukaryota</taxon>
        <taxon>Metamonada</taxon>
        <taxon>Parabasalia</taxon>
        <taxon>Trichomonadida</taxon>
        <taxon>Trichomonadidae</taxon>
        <taxon>Trichomonas</taxon>
    </lineage>
</organism>
<dbReference type="InParanoid" id="A2E050"/>
<dbReference type="AlphaFoldDB" id="A2E050"/>
<sequence>MYFYDYINVTFPTKICDRGLAILPGAPQSSNVYDTCAPYTCNKYDSYTLQVFTYGKTTTITCDKNNVGASFTYNISSSNGPYERTAYCVHPEIFCRTVKLQEMNFVADPFDPDTVQLQDPYKIPTPSATPKTPTQSATPKTPTQSATPKTPSPSATPKTPTQSATPKTPSPSATPKTPTPTHQTPTPTPKTPSPTPAEPEKTKTETEQFSDMESPSDNTNVPKTEQNESSSFTVNKDDSKSGSGKNGLSTKTWIIISASIGGAILVIIIVTIIFFKVKGSKEVSSDEIMHQDFLV</sequence>
<feature type="compositionally biased region" description="Low complexity" evidence="1">
    <location>
        <begin position="136"/>
        <end position="185"/>
    </location>
</feature>
<proteinExistence type="predicted"/>
<dbReference type="Proteomes" id="UP000001542">
    <property type="component" value="Unassembled WGS sequence"/>
</dbReference>
<reference evidence="3" key="2">
    <citation type="journal article" date="2007" name="Science">
        <title>Draft genome sequence of the sexually transmitted pathogen Trichomonas vaginalis.</title>
        <authorList>
            <person name="Carlton J.M."/>
            <person name="Hirt R.P."/>
            <person name="Silva J.C."/>
            <person name="Delcher A.L."/>
            <person name="Schatz M."/>
            <person name="Zhao Q."/>
            <person name="Wortman J.R."/>
            <person name="Bidwell S.L."/>
            <person name="Alsmark U.C.M."/>
            <person name="Besteiro S."/>
            <person name="Sicheritz-Ponten T."/>
            <person name="Noel C.J."/>
            <person name="Dacks J.B."/>
            <person name="Foster P.G."/>
            <person name="Simillion C."/>
            <person name="Van de Peer Y."/>
            <person name="Miranda-Saavedra D."/>
            <person name="Barton G.J."/>
            <person name="Westrop G.D."/>
            <person name="Mueller S."/>
            <person name="Dessi D."/>
            <person name="Fiori P.L."/>
            <person name="Ren Q."/>
            <person name="Paulsen I."/>
            <person name="Zhang H."/>
            <person name="Bastida-Corcuera F.D."/>
            <person name="Simoes-Barbosa A."/>
            <person name="Brown M.T."/>
            <person name="Hayes R.D."/>
            <person name="Mukherjee M."/>
            <person name="Okumura C.Y."/>
            <person name="Schneider R."/>
            <person name="Smith A.J."/>
            <person name="Vanacova S."/>
            <person name="Villalvazo M."/>
            <person name="Haas B.J."/>
            <person name="Pertea M."/>
            <person name="Feldblyum T.V."/>
            <person name="Utterback T.R."/>
            <person name="Shu C.L."/>
            <person name="Osoegawa K."/>
            <person name="de Jong P.J."/>
            <person name="Hrdy I."/>
            <person name="Horvathova L."/>
            <person name="Zubacova Z."/>
            <person name="Dolezal P."/>
            <person name="Malik S.B."/>
            <person name="Logsdon J.M. Jr."/>
            <person name="Henze K."/>
            <person name="Gupta A."/>
            <person name="Wang C.C."/>
            <person name="Dunne R.L."/>
            <person name="Upcroft J.A."/>
            <person name="Upcroft P."/>
            <person name="White O."/>
            <person name="Salzberg S.L."/>
            <person name="Tang P."/>
            <person name="Chiu C.-H."/>
            <person name="Lee Y.-S."/>
            <person name="Embley T.M."/>
            <person name="Coombs G.H."/>
            <person name="Mottram J.C."/>
            <person name="Tachezy J."/>
            <person name="Fraser-Liggett C.M."/>
            <person name="Johnson P.J."/>
        </authorList>
    </citation>
    <scope>NUCLEOTIDE SEQUENCE [LARGE SCALE GENOMIC DNA]</scope>
    <source>
        <strain evidence="3">G3</strain>
    </source>
</reference>
<feature type="compositionally biased region" description="Polar residues" evidence="1">
    <location>
        <begin position="126"/>
        <end position="135"/>
    </location>
</feature>
<keyword evidence="2" id="KW-0472">Membrane</keyword>
<feature type="region of interest" description="Disordered" evidence="1">
    <location>
        <begin position="116"/>
        <end position="248"/>
    </location>
</feature>
<evidence type="ECO:0000256" key="1">
    <source>
        <dbReference type="SAM" id="MobiDB-lite"/>
    </source>
</evidence>
<dbReference type="PRINTS" id="PR01217">
    <property type="entry name" value="PRICHEXTENSN"/>
</dbReference>
<evidence type="ECO:0000313" key="4">
    <source>
        <dbReference type="Proteomes" id="UP000001542"/>
    </source>
</evidence>
<keyword evidence="4" id="KW-1185">Reference proteome</keyword>
<dbReference type="RefSeq" id="XP_001326192.1">
    <property type="nucleotide sequence ID" value="XM_001326157.1"/>
</dbReference>
<accession>A2E050</accession>
<dbReference type="EMBL" id="DS113277">
    <property type="protein sequence ID" value="EAY13969.1"/>
    <property type="molecule type" value="Genomic_DNA"/>
</dbReference>
<keyword evidence="2" id="KW-0812">Transmembrane</keyword>
<name>A2E050_TRIV3</name>
<feature type="transmembrane region" description="Helical" evidence="2">
    <location>
        <begin position="253"/>
        <end position="275"/>
    </location>
</feature>
<gene>
    <name evidence="3" type="ORF">TVAG_491070</name>
</gene>
<dbReference type="VEuPathDB" id="TrichDB:TVAGG3_0219160"/>
<evidence type="ECO:0000313" key="3">
    <source>
        <dbReference type="EMBL" id="EAY13969.1"/>
    </source>
</evidence>
<reference evidence="3" key="1">
    <citation type="submission" date="2006-10" db="EMBL/GenBank/DDBJ databases">
        <authorList>
            <person name="Amadeo P."/>
            <person name="Zhao Q."/>
            <person name="Wortman J."/>
            <person name="Fraser-Liggett C."/>
            <person name="Carlton J."/>
        </authorList>
    </citation>
    <scope>NUCLEOTIDE SEQUENCE</scope>
    <source>
        <strain evidence="3">G3</strain>
    </source>
</reference>
<feature type="compositionally biased region" description="Polar residues" evidence="1">
    <location>
        <begin position="209"/>
        <end position="234"/>
    </location>
</feature>
<keyword evidence="2" id="KW-1133">Transmembrane helix</keyword>
<evidence type="ECO:0000256" key="2">
    <source>
        <dbReference type="SAM" id="Phobius"/>
    </source>
</evidence>
<protein>
    <submittedName>
        <fullName evidence="3">Uncharacterized protein</fullName>
    </submittedName>
</protein>